<feature type="compositionally biased region" description="Low complexity" evidence="1">
    <location>
        <begin position="81"/>
        <end position="91"/>
    </location>
</feature>
<dbReference type="InterPro" id="IPR014044">
    <property type="entry name" value="CAP_dom"/>
</dbReference>
<name>A0A5R9EZ63_9BACL</name>
<evidence type="ECO:0000256" key="1">
    <source>
        <dbReference type="SAM" id="MobiDB-lite"/>
    </source>
</evidence>
<feature type="compositionally biased region" description="Low complexity" evidence="1">
    <location>
        <begin position="140"/>
        <end position="150"/>
    </location>
</feature>
<evidence type="ECO:0000313" key="4">
    <source>
        <dbReference type="EMBL" id="TLS36121.1"/>
    </source>
</evidence>
<feature type="signal peptide" evidence="2">
    <location>
        <begin position="1"/>
        <end position="27"/>
    </location>
</feature>
<dbReference type="SUPFAM" id="SSF55797">
    <property type="entry name" value="PR-1-like"/>
    <property type="match status" value="1"/>
</dbReference>
<proteinExistence type="predicted"/>
<dbReference type="PANTHER" id="PTHR31157">
    <property type="entry name" value="SCP DOMAIN-CONTAINING PROTEIN"/>
    <property type="match status" value="1"/>
</dbReference>
<reference evidence="4 5" key="1">
    <citation type="submission" date="2019-04" db="EMBL/GenBank/DDBJ databases">
        <title>Bacillus caeni sp. nov., a bacterium isolated from mangrove sediment.</title>
        <authorList>
            <person name="Huang H."/>
            <person name="Mo K."/>
            <person name="Hu Y."/>
        </authorList>
    </citation>
    <scope>NUCLEOTIDE SEQUENCE [LARGE SCALE GENOMIC DNA]</scope>
    <source>
        <strain evidence="4 5">HB172195</strain>
    </source>
</reference>
<dbReference type="CDD" id="cd05379">
    <property type="entry name" value="CAP_bacterial"/>
    <property type="match status" value="1"/>
</dbReference>
<evidence type="ECO:0000313" key="5">
    <source>
        <dbReference type="Proteomes" id="UP000308230"/>
    </source>
</evidence>
<dbReference type="Proteomes" id="UP000308230">
    <property type="component" value="Unassembled WGS sequence"/>
</dbReference>
<organism evidence="4 5">
    <name type="scientific">Exobacillus caeni</name>
    <dbReference type="NCBI Taxonomy" id="2574798"/>
    <lineage>
        <taxon>Bacteria</taxon>
        <taxon>Bacillati</taxon>
        <taxon>Bacillota</taxon>
        <taxon>Bacilli</taxon>
        <taxon>Bacillales</taxon>
        <taxon>Guptibacillaceae</taxon>
        <taxon>Exobacillus</taxon>
    </lineage>
</organism>
<dbReference type="InterPro" id="IPR035940">
    <property type="entry name" value="CAP_sf"/>
</dbReference>
<evidence type="ECO:0000259" key="3">
    <source>
        <dbReference type="Pfam" id="PF00188"/>
    </source>
</evidence>
<keyword evidence="2" id="KW-0732">Signal</keyword>
<feature type="domain" description="SCP" evidence="3">
    <location>
        <begin position="162"/>
        <end position="275"/>
    </location>
</feature>
<gene>
    <name evidence="4" type="ORF">FCL54_17205</name>
</gene>
<dbReference type="AlphaFoldDB" id="A0A5R9EZ63"/>
<dbReference type="Gene3D" id="3.40.33.10">
    <property type="entry name" value="CAP"/>
    <property type="match status" value="1"/>
</dbReference>
<comment type="caution">
    <text evidence="4">The sequence shown here is derived from an EMBL/GenBank/DDBJ whole genome shotgun (WGS) entry which is preliminary data.</text>
</comment>
<keyword evidence="5" id="KW-1185">Reference proteome</keyword>
<sequence>MKKKNRILITLAAAGALLAANPANSMAAGNEDTQQADQFKTYVYTKTFNFANPQELQNFNVDQFVQGFLKQYGTQFNWNYQPKQPDQQQPAPEQPAPQPEKPKTEQPAPEKPEQPEQAPEKAEPAPAPAPAPAPEKQPEQTKQPEQQQPAGYKLSEYEQQVVDLTNQERAKNGLPALKVDLELSKVARAKSQDMHDKNYFSHTSPTYGSPFEMMKQFGIEYRSAGENIAMGQRSPEEVVNAWMNSEGHRKNILNSNYTHIGVGYVKDGNYWTQEFIGK</sequence>
<feature type="compositionally biased region" description="Basic and acidic residues" evidence="1">
    <location>
        <begin position="100"/>
        <end position="123"/>
    </location>
</feature>
<accession>A0A5R9EZ63</accession>
<protein>
    <submittedName>
        <fullName evidence="4">Sporulation protein</fullName>
    </submittedName>
</protein>
<dbReference type="PANTHER" id="PTHR31157:SF1">
    <property type="entry name" value="SCP DOMAIN-CONTAINING PROTEIN"/>
    <property type="match status" value="1"/>
</dbReference>
<dbReference type="InterPro" id="IPR014258">
    <property type="entry name" value="CAP_domain_YkwD-like"/>
</dbReference>
<evidence type="ECO:0000256" key="2">
    <source>
        <dbReference type="SAM" id="SignalP"/>
    </source>
</evidence>
<feature type="compositionally biased region" description="Pro residues" evidence="1">
    <location>
        <begin position="125"/>
        <end position="135"/>
    </location>
</feature>
<dbReference type="EMBL" id="SWLG01000013">
    <property type="protein sequence ID" value="TLS36121.1"/>
    <property type="molecule type" value="Genomic_DNA"/>
</dbReference>
<dbReference type="OrthoDB" id="9783944at2"/>
<dbReference type="RefSeq" id="WP_138128048.1">
    <property type="nucleotide sequence ID" value="NZ_SWLG01000013.1"/>
</dbReference>
<feature type="chain" id="PRO_5024283264" evidence="2">
    <location>
        <begin position="28"/>
        <end position="278"/>
    </location>
</feature>
<feature type="region of interest" description="Disordered" evidence="1">
    <location>
        <begin position="78"/>
        <end position="150"/>
    </location>
</feature>
<dbReference type="NCBIfam" id="TIGR02909">
    <property type="entry name" value="spore_YkwD"/>
    <property type="match status" value="1"/>
</dbReference>
<dbReference type="Pfam" id="PF00188">
    <property type="entry name" value="CAP"/>
    <property type="match status" value="1"/>
</dbReference>